<feature type="non-terminal residue" evidence="2">
    <location>
        <position position="137"/>
    </location>
</feature>
<protein>
    <recommendedName>
        <fullName evidence="4">Secreted protein</fullName>
    </recommendedName>
</protein>
<evidence type="ECO:0008006" key="4">
    <source>
        <dbReference type="Google" id="ProtNLM"/>
    </source>
</evidence>
<evidence type="ECO:0000313" key="3">
    <source>
        <dbReference type="Proteomes" id="UP001159405"/>
    </source>
</evidence>
<sequence>MSFCSFASLLGGACGASSENPNVADFVELKDCTRDVTAHLKCCNILTDVESVNNERKLLLTRAGIFIAQECQLHMTVCPKHRDAYGTRWRTGKTRCCVPAEVAGHKSTTCRGDRGIDRKQSCFVFKETGMLVPVGSR</sequence>
<evidence type="ECO:0000313" key="2">
    <source>
        <dbReference type="EMBL" id="CAH3117620.1"/>
    </source>
</evidence>
<accession>A0ABN8NR16</accession>
<evidence type="ECO:0000256" key="1">
    <source>
        <dbReference type="SAM" id="SignalP"/>
    </source>
</evidence>
<gene>
    <name evidence="2" type="ORF">PLOB_00026002</name>
</gene>
<organism evidence="2 3">
    <name type="scientific">Porites lobata</name>
    <dbReference type="NCBI Taxonomy" id="104759"/>
    <lineage>
        <taxon>Eukaryota</taxon>
        <taxon>Metazoa</taxon>
        <taxon>Cnidaria</taxon>
        <taxon>Anthozoa</taxon>
        <taxon>Hexacorallia</taxon>
        <taxon>Scleractinia</taxon>
        <taxon>Fungiina</taxon>
        <taxon>Poritidae</taxon>
        <taxon>Porites</taxon>
    </lineage>
</organism>
<keyword evidence="3" id="KW-1185">Reference proteome</keyword>
<dbReference type="Proteomes" id="UP001159405">
    <property type="component" value="Unassembled WGS sequence"/>
</dbReference>
<comment type="caution">
    <text evidence="2">The sequence shown here is derived from an EMBL/GenBank/DDBJ whole genome shotgun (WGS) entry which is preliminary data.</text>
</comment>
<name>A0ABN8NR16_9CNID</name>
<feature type="chain" id="PRO_5045903728" description="Secreted protein" evidence="1">
    <location>
        <begin position="19"/>
        <end position="137"/>
    </location>
</feature>
<keyword evidence="1" id="KW-0732">Signal</keyword>
<reference evidence="2 3" key="1">
    <citation type="submission" date="2022-05" db="EMBL/GenBank/DDBJ databases">
        <authorList>
            <consortium name="Genoscope - CEA"/>
            <person name="William W."/>
        </authorList>
    </citation>
    <scope>NUCLEOTIDE SEQUENCE [LARGE SCALE GENOMIC DNA]</scope>
</reference>
<dbReference type="EMBL" id="CALNXK010000031">
    <property type="protein sequence ID" value="CAH3117620.1"/>
    <property type="molecule type" value="Genomic_DNA"/>
</dbReference>
<proteinExistence type="predicted"/>
<feature type="signal peptide" evidence="1">
    <location>
        <begin position="1"/>
        <end position="18"/>
    </location>
</feature>